<evidence type="ECO:0000313" key="4">
    <source>
        <dbReference type="Proteomes" id="UP001597374"/>
    </source>
</evidence>
<keyword evidence="1" id="KW-1133">Transmembrane helix</keyword>
<protein>
    <submittedName>
        <fullName evidence="3">Class I SAM-dependent methyltransferase</fullName>
        <ecNumber evidence="3">2.1.1.-</ecNumber>
    </submittedName>
</protein>
<feature type="transmembrane region" description="Helical" evidence="1">
    <location>
        <begin position="6"/>
        <end position="23"/>
    </location>
</feature>
<organism evidence="3 4">
    <name type="scientific">Pontibacter ruber</name>
    <dbReference type="NCBI Taxonomy" id="1343895"/>
    <lineage>
        <taxon>Bacteria</taxon>
        <taxon>Pseudomonadati</taxon>
        <taxon>Bacteroidota</taxon>
        <taxon>Cytophagia</taxon>
        <taxon>Cytophagales</taxon>
        <taxon>Hymenobacteraceae</taxon>
        <taxon>Pontibacter</taxon>
    </lineage>
</organism>
<proteinExistence type="predicted"/>
<keyword evidence="4" id="KW-1185">Reference proteome</keyword>
<dbReference type="SUPFAM" id="SSF53335">
    <property type="entry name" value="S-adenosyl-L-methionine-dependent methyltransferases"/>
    <property type="match status" value="1"/>
</dbReference>
<reference evidence="4" key="1">
    <citation type="journal article" date="2019" name="Int. J. Syst. Evol. Microbiol.">
        <title>The Global Catalogue of Microorganisms (GCM) 10K type strain sequencing project: providing services to taxonomists for standard genome sequencing and annotation.</title>
        <authorList>
            <consortium name="The Broad Institute Genomics Platform"/>
            <consortium name="The Broad Institute Genome Sequencing Center for Infectious Disease"/>
            <person name="Wu L."/>
            <person name="Ma J."/>
        </authorList>
    </citation>
    <scope>NUCLEOTIDE SEQUENCE [LARGE SCALE GENOMIC DNA]</scope>
    <source>
        <strain evidence="4">CGMCC 4.1782</strain>
    </source>
</reference>
<dbReference type="Gene3D" id="3.40.50.150">
    <property type="entry name" value="Vaccinia Virus protein VP39"/>
    <property type="match status" value="1"/>
</dbReference>
<dbReference type="Proteomes" id="UP001597374">
    <property type="component" value="Unassembled WGS sequence"/>
</dbReference>
<keyword evidence="3" id="KW-0808">Transferase</keyword>
<feature type="domain" description="Methyltransferase type 11" evidence="2">
    <location>
        <begin position="64"/>
        <end position="146"/>
    </location>
</feature>
<name>A0ABW5CYD2_9BACT</name>
<comment type="caution">
    <text evidence="3">The sequence shown here is derived from an EMBL/GenBank/DDBJ whole genome shotgun (WGS) entry which is preliminary data.</text>
</comment>
<keyword evidence="1" id="KW-0472">Membrane</keyword>
<dbReference type="EC" id="2.1.1.-" evidence="3"/>
<dbReference type="InterPro" id="IPR013216">
    <property type="entry name" value="Methyltransf_11"/>
</dbReference>
<dbReference type="RefSeq" id="WP_377496197.1">
    <property type="nucleotide sequence ID" value="NZ_JBHUIM010000001.1"/>
</dbReference>
<dbReference type="InterPro" id="IPR029063">
    <property type="entry name" value="SAM-dependent_MTases_sf"/>
</dbReference>
<keyword evidence="3" id="KW-0489">Methyltransferase</keyword>
<sequence length="206" mass="23514">MYLPLTLVSGSIIISLLVSLYIYDLSGFYNLDWVEQRHTDRLLVNINAGFDETSALLKAKFRNSELIVLDFYDPEVHTEVSIKRARKSYPPFLNTKQVKGNELPLPSNSADKILVILSAHEIRDDAERISFFKELARVLKPAGQVYVTEHLRDIPNFLAYNIGFLHFYSRSTWLNTFRASGLQVSKETKLTPFISTFILDKHGSAS</sequence>
<accession>A0ABW5CYD2</accession>
<keyword evidence="1" id="KW-0812">Transmembrane</keyword>
<dbReference type="EMBL" id="JBHUIM010000001">
    <property type="protein sequence ID" value="MFD2246592.1"/>
    <property type="molecule type" value="Genomic_DNA"/>
</dbReference>
<gene>
    <name evidence="3" type="ORF">ACFSKP_10025</name>
</gene>
<evidence type="ECO:0000313" key="3">
    <source>
        <dbReference type="EMBL" id="MFD2246592.1"/>
    </source>
</evidence>
<dbReference type="Pfam" id="PF08241">
    <property type="entry name" value="Methyltransf_11"/>
    <property type="match status" value="1"/>
</dbReference>
<evidence type="ECO:0000256" key="1">
    <source>
        <dbReference type="SAM" id="Phobius"/>
    </source>
</evidence>
<dbReference type="GO" id="GO:0008168">
    <property type="term" value="F:methyltransferase activity"/>
    <property type="evidence" value="ECO:0007669"/>
    <property type="project" value="UniProtKB-KW"/>
</dbReference>
<evidence type="ECO:0000259" key="2">
    <source>
        <dbReference type="Pfam" id="PF08241"/>
    </source>
</evidence>
<dbReference type="GO" id="GO:0032259">
    <property type="term" value="P:methylation"/>
    <property type="evidence" value="ECO:0007669"/>
    <property type="project" value="UniProtKB-KW"/>
</dbReference>